<reference evidence="2 3" key="1">
    <citation type="journal article" date="2021" name="Front. Microbiol.">
        <title>Aerobic Denitrification and Heterotrophic Sulfur Oxidation in the Genus Halomonas Revealed by Six Novel Species Characterizations and Genome-Based Analysis.</title>
        <authorList>
            <person name="Wang L."/>
            <person name="Shao Z."/>
        </authorList>
    </citation>
    <scope>NUCLEOTIDE SEQUENCE [LARGE SCALE GENOMIC DNA]</scope>
    <source>
        <strain evidence="2 3">MCCC 1A11081</strain>
    </source>
</reference>
<dbReference type="Gene3D" id="3.40.50.1240">
    <property type="entry name" value="Phosphoglycerate mutase-like"/>
    <property type="match status" value="1"/>
</dbReference>
<evidence type="ECO:0000313" key="2">
    <source>
        <dbReference type="EMBL" id="MCE8001846.1"/>
    </source>
</evidence>
<dbReference type="SUPFAM" id="SSF53254">
    <property type="entry name" value="Phosphoglycerate mutase-like"/>
    <property type="match status" value="1"/>
</dbReference>
<proteinExistence type="predicted"/>
<dbReference type="InterPro" id="IPR013078">
    <property type="entry name" value="His_Pase_superF_clade-1"/>
</dbReference>
<comment type="caution">
    <text evidence="2">The sequence shown here is derived from an EMBL/GenBank/DDBJ whole genome shotgun (WGS) entry which is preliminary data.</text>
</comment>
<keyword evidence="1" id="KW-0732">Signal</keyword>
<evidence type="ECO:0000256" key="1">
    <source>
        <dbReference type="SAM" id="SignalP"/>
    </source>
</evidence>
<gene>
    <name evidence="2" type="ORF">HOP53_03240</name>
</gene>
<name>A0ABS8ZZ25_9GAMM</name>
<dbReference type="Pfam" id="PF00300">
    <property type="entry name" value="His_Phos_1"/>
    <property type="match status" value="1"/>
</dbReference>
<feature type="chain" id="PRO_5045994605" evidence="1">
    <location>
        <begin position="30"/>
        <end position="217"/>
    </location>
</feature>
<dbReference type="InterPro" id="IPR029033">
    <property type="entry name" value="His_PPase_superfam"/>
</dbReference>
<dbReference type="Proteomes" id="UP001320168">
    <property type="component" value="Unassembled WGS sequence"/>
</dbReference>
<evidence type="ECO:0000313" key="3">
    <source>
        <dbReference type="Proteomes" id="UP001320168"/>
    </source>
</evidence>
<keyword evidence="3" id="KW-1185">Reference proteome</keyword>
<organism evidence="2 3">
    <name type="scientific">Billgrantia ethanolica</name>
    <dbReference type="NCBI Taxonomy" id="2733486"/>
    <lineage>
        <taxon>Bacteria</taxon>
        <taxon>Pseudomonadati</taxon>
        <taxon>Pseudomonadota</taxon>
        <taxon>Gammaproteobacteria</taxon>
        <taxon>Oceanospirillales</taxon>
        <taxon>Halomonadaceae</taxon>
        <taxon>Billgrantia</taxon>
    </lineage>
</organism>
<protein>
    <submittedName>
        <fullName evidence="2">Histidine phosphatase family protein</fullName>
    </submittedName>
</protein>
<accession>A0ABS8ZZ25</accession>
<dbReference type="CDD" id="cd07067">
    <property type="entry name" value="HP_PGM_like"/>
    <property type="match status" value="1"/>
</dbReference>
<sequence length="217" mass="24048">MPTLLRQPSLYCRLPLACLLCLASLLAWADEHVAVEPSAELLASLHQGGYVFYMRHGPTDTTLPDRVPVDFDDCATQRPLSDEGRELMATVAEHMARHAWPIEDPVLVSPFCRTQETARILFPNKPQQIDELLRYTAAMTDDEKRPVIEHTGKALSLPVESSANRMIVAHGPNLADLMDYFPAEGTLVIFSPLGEAGYLYRASIPPELWPSLASQAP</sequence>
<dbReference type="EMBL" id="JABFTX010000001">
    <property type="protein sequence ID" value="MCE8001846.1"/>
    <property type="molecule type" value="Genomic_DNA"/>
</dbReference>
<feature type="signal peptide" evidence="1">
    <location>
        <begin position="1"/>
        <end position="29"/>
    </location>
</feature>